<protein>
    <submittedName>
        <fullName evidence="1">Uncharacterized protein</fullName>
    </submittedName>
</protein>
<name>A0A158CG36_9BURK</name>
<dbReference type="STRING" id="1777141.AWB80_05181"/>
<evidence type="ECO:0000313" key="2">
    <source>
        <dbReference type="Proteomes" id="UP000054911"/>
    </source>
</evidence>
<evidence type="ECO:0000313" key="1">
    <source>
        <dbReference type="EMBL" id="SAK81230.1"/>
    </source>
</evidence>
<organism evidence="1 2">
    <name type="scientific">Caballeronia pedi</name>
    <dbReference type="NCBI Taxonomy" id="1777141"/>
    <lineage>
        <taxon>Bacteria</taxon>
        <taxon>Pseudomonadati</taxon>
        <taxon>Pseudomonadota</taxon>
        <taxon>Betaproteobacteria</taxon>
        <taxon>Burkholderiales</taxon>
        <taxon>Burkholderiaceae</taxon>
        <taxon>Caballeronia</taxon>
    </lineage>
</organism>
<gene>
    <name evidence="1" type="ORF">AWB80_05181</name>
</gene>
<reference evidence="1" key="1">
    <citation type="submission" date="2016-01" db="EMBL/GenBank/DDBJ databases">
        <authorList>
            <person name="Peeters C."/>
        </authorList>
    </citation>
    <scope>NUCLEOTIDE SEQUENCE [LARGE SCALE GENOMIC DNA]</scope>
    <source>
        <strain evidence="1">LMG 29323</strain>
    </source>
</reference>
<comment type="caution">
    <text evidence="1">The sequence shown here is derived from an EMBL/GenBank/DDBJ whole genome shotgun (WGS) entry which is preliminary data.</text>
</comment>
<proteinExistence type="predicted"/>
<accession>A0A158CG36</accession>
<dbReference type="Proteomes" id="UP000054911">
    <property type="component" value="Unassembled WGS sequence"/>
</dbReference>
<sequence>MPLSAVRVTDFGKMLAGWRTTLKTPVLAAC</sequence>
<dbReference type="AlphaFoldDB" id="A0A158CG36"/>
<dbReference type="EMBL" id="FCOE02000020">
    <property type="protein sequence ID" value="SAK81230.1"/>
    <property type="molecule type" value="Genomic_DNA"/>
</dbReference>
<keyword evidence="2" id="KW-1185">Reference proteome</keyword>